<dbReference type="SUPFAM" id="SSF50475">
    <property type="entry name" value="FMN-binding split barrel"/>
    <property type="match status" value="1"/>
</dbReference>
<evidence type="ECO:0000313" key="3">
    <source>
        <dbReference type="Proteomes" id="UP000276542"/>
    </source>
</evidence>
<name>A0A3A5H785_9ACTN</name>
<dbReference type="Pfam" id="PF01243">
    <property type="entry name" value="PNPOx_N"/>
    <property type="match status" value="1"/>
</dbReference>
<dbReference type="EMBL" id="QYRP01000002">
    <property type="protein sequence ID" value="RJS46516.1"/>
    <property type="molecule type" value="Genomic_DNA"/>
</dbReference>
<comment type="caution">
    <text evidence="2">The sequence shown here is derived from an EMBL/GenBank/DDBJ whole genome shotgun (WGS) entry which is preliminary data.</text>
</comment>
<evidence type="ECO:0000259" key="1">
    <source>
        <dbReference type="Pfam" id="PF01243"/>
    </source>
</evidence>
<organism evidence="2 3">
    <name type="scientific">Nocardioides cavernaquae</name>
    <dbReference type="NCBI Taxonomy" id="2321396"/>
    <lineage>
        <taxon>Bacteria</taxon>
        <taxon>Bacillati</taxon>
        <taxon>Actinomycetota</taxon>
        <taxon>Actinomycetes</taxon>
        <taxon>Propionibacteriales</taxon>
        <taxon>Nocardioidaceae</taxon>
        <taxon>Nocardioides</taxon>
    </lineage>
</organism>
<dbReference type="Proteomes" id="UP000276542">
    <property type="component" value="Unassembled WGS sequence"/>
</dbReference>
<keyword evidence="3" id="KW-1185">Reference proteome</keyword>
<accession>A0A3A5H785</accession>
<dbReference type="PANTHER" id="PTHR42815">
    <property type="entry name" value="FAD-BINDING, PUTATIVE (AFU_ORTHOLOGUE AFUA_6G07600)-RELATED"/>
    <property type="match status" value="1"/>
</dbReference>
<dbReference type="InterPro" id="IPR012349">
    <property type="entry name" value="Split_barrel_FMN-bd"/>
</dbReference>
<gene>
    <name evidence="2" type="ORF">D4739_10035</name>
</gene>
<protein>
    <submittedName>
        <fullName evidence="2">Pyridoxamine 5'-phosphate oxidase family protein</fullName>
    </submittedName>
</protein>
<sequence>MEFTPEQRALQDQFDSRRIADRIDHLLVNDEIDQGAAAFIESRDMFFLSTVDASGQPSCSYKGGAPGFVRALDAGTLAFPVYDGNGMFISMGNVAATSKVGMLFIDFEHPGRLRVHGNATLSVDDELVGSWPGAIAVVRVAVTEVFPNCPRYIHRMQRVAESPYVPAVGVVPPIPDWKRAEWANDALPANDPARLT</sequence>
<reference evidence="3" key="1">
    <citation type="submission" date="2018-09" db="EMBL/GenBank/DDBJ databases">
        <authorList>
            <person name="Zhu H."/>
        </authorList>
    </citation>
    <scope>NUCLEOTIDE SEQUENCE [LARGE SCALE GENOMIC DNA]</scope>
    <source>
        <strain evidence="3">K1W22B-1</strain>
    </source>
</reference>
<evidence type="ECO:0000313" key="2">
    <source>
        <dbReference type="EMBL" id="RJS46516.1"/>
    </source>
</evidence>
<dbReference type="OrthoDB" id="9786134at2"/>
<dbReference type="InterPro" id="IPR011576">
    <property type="entry name" value="Pyridox_Oxase_N"/>
</dbReference>
<proteinExistence type="predicted"/>
<dbReference type="PANTHER" id="PTHR42815:SF2">
    <property type="entry name" value="FAD-BINDING, PUTATIVE (AFU_ORTHOLOGUE AFUA_6G07600)-RELATED"/>
    <property type="match status" value="1"/>
</dbReference>
<dbReference type="RefSeq" id="WP_120060487.1">
    <property type="nucleotide sequence ID" value="NZ_QYRP01000002.1"/>
</dbReference>
<dbReference type="Gene3D" id="2.30.110.10">
    <property type="entry name" value="Electron Transport, Fmn-binding Protein, Chain A"/>
    <property type="match status" value="1"/>
</dbReference>
<feature type="domain" description="Pyridoxamine 5'-phosphate oxidase N-terminal" evidence="1">
    <location>
        <begin position="35"/>
        <end position="136"/>
    </location>
</feature>
<dbReference type="AlphaFoldDB" id="A0A3A5H785"/>